<organism evidence="3 4">
    <name type="scientific">Paractinoplanes globisporus</name>
    <dbReference type="NCBI Taxonomy" id="113565"/>
    <lineage>
        <taxon>Bacteria</taxon>
        <taxon>Bacillati</taxon>
        <taxon>Actinomycetota</taxon>
        <taxon>Actinomycetes</taxon>
        <taxon>Micromonosporales</taxon>
        <taxon>Micromonosporaceae</taxon>
        <taxon>Paractinoplanes</taxon>
    </lineage>
</organism>
<dbReference type="InterPro" id="IPR057666">
    <property type="entry name" value="DrpA_SLOG"/>
</dbReference>
<accession>A0ABW6WHL5</accession>
<dbReference type="PANTHER" id="PTHR43022:SF1">
    <property type="entry name" value="PROTEIN SMF"/>
    <property type="match status" value="1"/>
</dbReference>
<keyword evidence="4" id="KW-1185">Reference proteome</keyword>
<feature type="domain" description="Smf/DprA SLOG" evidence="2">
    <location>
        <begin position="81"/>
        <end position="287"/>
    </location>
</feature>
<dbReference type="Pfam" id="PF02481">
    <property type="entry name" value="DNA_processg_A"/>
    <property type="match status" value="1"/>
</dbReference>
<dbReference type="Gene3D" id="3.40.50.450">
    <property type="match status" value="1"/>
</dbReference>
<proteinExistence type="inferred from homology"/>
<dbReference type="RefSeq" id="WP_020511749.1">
    <property type="nucleotide sequence ID" value="NZ_JBIAZU010000003.1"/>
</dbReference>
<dbReference type="Proteomes" id="UP001602245">
    <property type="component" value="Unassembled WGS sequence"/>
</dbReference>
<gene>
    <name evidence="3" type="ORF">ACFY35_20785</name>
</gene>
<evidence type="ECO:0000256" key="1">
    <source>
        <dbReference type="ARBA" id="ARBA00006525"/>
    </source>
</evidence>
<reference evidence="3 4" key="1">
    <citation type="submission" date="2024-10" db="EMBL/GenBank/DDBJ databases">
        <title>The Natural Products Discovery Center: Release of the First 8490 Sequenced Strains for Exploring Actinobacteria Biosynthetic Diversity.</title>
        <authorList>
            <person name="Kalkreuter E."/>
            <person name="Kautsar S.A."/>
            <person name="Yang D."/>
            <person name="Bader C.D."/>
            <person name="Teijaro C.N."/>
            <person name="Fluegel L."/>
            <person name="Davis C.M."/>
            <person name="Simpson J.R."/>
            <person name="Lauterbach L."/>
            <person name="Steele A.D."/>
            <person name="Gui C."/>
            <person name="Meng S."/>
            <person name="Li G."/>
            <person name="Viehrig K."/>
            <person name="Ye F."/>
            <person name="Su P."/>
            <person name="Kiefer A.F."/>
            <person name="Nichols A."/>
            <person name="Cepeda A.J."/>
            <person name="Yan W."/>
            <person name="Fan B."/>
            <person name="Jiang Y."/>
            <person name="Adhikari A."/>
            <person name="Zheng C.-J."/>
            <person name="Schuster L."/>
            <person name="Cowan T.M."/>
            <person name="Smanski M.J."/>
            <person name="Chevrette M.G."/>
            <person name="De Carvalho L.P.S."/>
            <person name="Shen B."/>
        </authorList>
    </citation>
    <scope>NUCLEOTIDE SEQUENCE [LARGE SCALE GENOMIC DNA]</scope>
    <source>
        <strain evidence="3 4">NPDC000087</strain>
    </source>
</reference>
<evidence type="ECO:0000313" key="4">
    <source>
        <dbReference type="Proteomes" id="UP001602245"/>
    </source>
</evidence>
<comment type="similarity">
    <text evidence="1">Belongs to the DprA/Smf family.</text>
</comment>
<name>A0ABW6WHL5_9ACTN</name>
<dbReference type="EMBL" id="JBIAZU010000003">
    <property type="protein sequence ID" value="MFF5291885.1"/>
    <property type="molecule type" value="Genomic_DNA"/>
</dbReference>
<evidence type="ECO:0000313" key="3">
    <source>
        <dbReference type="EMBL" id="MFF5291885.1"/>
    </source>
</evidence>
<protein>
    <submittedName>
        <fullName evidence="3">DNA-processing protein DprA</fullName>
    </submittedName>
</protein>
<comment type="caution">
    <text evidence="3">The sequence shown here is derived from an EMBL/GenBank/DDBJ whole genome shotgun (WGS) entry which is preliminary data.</text>
</comment>
<dbReference type="SUPFAM" id="SSF102405">
    <property type="entry name" value="MCP/YpsA-like"/>
    <property type="match status" value="1"/>
</dbReference>
<dbReference type="InterPro" id="IPR003488">
    <property type="entry name" value="DprA"/>
</dbReference>
<evidence type="ECO:0000259" key="2">
    <source>
        <dbReference type="Pfam" id="PF02481"/>
    </source>
</evidence>
<dbReference type="PANTHER" id="PTHR43022">
    <property type="entry name" value="PROTEIN SMF"/>
    <property type="match status" value="1"/>
</dbReference>
<sequence length="323" mass="33108">MTVEDDPVHDVLAALSYYLSRPLPEPLADLERLHRDRPGESPSDYRARVLHAAGSGDRTSALRALGRSLRERADEARISLLIRGDAGWPAHVDLDQVPCLWVRGNPDLHTTLTHSVTVTGARAATDEGKFLAAQIGSDLADAGLTVVTGLSVGIDAAAAAAAFSCSTAPVLVAAGGLDQHPGPELRNLAGRAVKMSSLISPFPPGCDRITRRWNYRDTLLGRLSAATVLIEASTSAGTATAHAASTSGRLVFAVPGSGASAAWSSCAQLVADGIAQPVAGPAAVLAALRAAAGHGPVAMLGAFGEIASTGNSGMRQRPAEPAS</sequence>